<dbReference type="EMBL" id="BLLF01000967">
    <property type="protein sequence ID" value="GFH16247.1"/>
    <property type="molecule type" value="Genomic_DNA"/>
</dbReference>
<gene>
    <name evidence="2" type="ORF">HaLaN_12630</name>
</gene>
<evidence type="ECO:0000313" key="2">
    <source>
        <dbReference type="EMBL" id="GFH16247.1"/>
    </source>
</evidence>
<sequence>EAKVLCLDEATANVDRGTDELIQSTLRRCAHDGQPAQWPGAAAPAATLLPTTVPHREVETGDDQSVTHGDRDASVTQRASPGSLGSQAEGLGHGVRKRTLSGVKAAGGAGRVLITIAHRIDTIMDADHLL</sequence>
<comment type="caution">
    <text evidence="2">The sequence shown here is derived from an EMBL/GenBank/DDBJ whole genome shotgun (WGS) entry which is preliminary data.</text>
</comment>
<evidence type="ECO:0000256" key="1">
    <source>
        <dbReference type="SAM" id="MobiDB-lite"/>
    </source>
</evidence>
<keyword evidence="3" id="KW-1185">Reference proteome</keyword>
<reference evidence="2 3" key="1">
    <citation type="submission" date="2020-02" db="EMBL/GenBank/DDBJ databases">
        <title>Draft genome sequence of Haematococcus lacustris strain NIES-144.</title>
        <authorList>
            <person name="Morimoto D."/>
            <person name="Nakagawa S."/>
            <person name="Yoshida T."/>
            <person name="Sawayama S."/>
        </authorList>
    </citation>
    <scope>NUCLEOTIDE SEQUENCE [LARGE SCALE GENOMIC DNA]</scope>
    <source>
        <strain evidence="2 3">NIES-144</strain>
    </source>
</reference>
<organism evidence="2 3">
    <name type="scientific">Haematococcus lacustris</name>
    <name type="common">Green alga</name>
    <name type="synonym">Haematococcus pluvialis</name>
    <dbReference type="NCBI Taxonomy" id="44745"/>
    <lineage>
        <taxon>Eukaryota</taxon>
        <taxon>Viridiplantae</taxon>
        <taxon>Chlorophyta</taxon>
        <taxon>core chlorophytes</taxon>
        <taxon>Chlorophyceae</taxon>
        <taxon>CS clade</taxon>
        <taxon>Chlamydomonadales</taxon>
        <taxon>Haematococcaceae</taxon>
        <taxon>Haematococcus</taxon>
    </lineage>
</organism>
<name>A0A699Z148_HAELA</name>
<accession>A0A699Z148</accession>
<dbReference type="InterPro" id="IPR027417">
    <property type="entry name" value="P-loop_NTPase"/>
</dbReference>
<proteinExistence type="predicted"/>
<dbReference type="AlphaFoldDB" id="A0A699Z148"/>
<evidence type="ECO:0000313" key="3">
    <source>
        <dbReference type="Proteomes" id="UP000485058"/>
    </source>
</evidence>
<feature type="non-terminal residue" evidence="2">
    <location>
        <position position="130"/>
    </location>
</feature>
<dbReference type="Gene3D" id="3.40.50.300">
    <property type="entry name" value="P-loop containing nucleotide triphosphate hydrolases"/>
    <property type="match status" value="1"/>
</dbReference>
<feature type="compositionally biased region" description="Polar residues" evidence="1">
    <location>
        <begin position="74"/>
        <end position="86"/>
    </location>
</feature>
<feature type="region of interest" description="Disordered" evidence="1">
    <location>
        <begin position="52"/>
        <end position="95"/>
    </location>
</feature>
<feature type="non-terminal residue" evidence="2">
    <location>
        <position position="1"/>
    </location>
</feature>
<protein>
    <recommendedName>
        <fullName evidence="4">ABC transporter domain-containing protein</fullName>
    </recommendedName>
</protein>
<dbReference type="Proteomes" id="UP000485058">
    <property type="component" value="Unassembled WGS sequence"/>
</dbReference>
<evidence type="ECO:0008006" key="4">
    <source>
        <dbReference type="Google" id="ProtNLM"/>
    </source>
</evidence>